<feature type="region of interest" description="Disordered" evidence="1">
    <location>
        <begin position="37"/>
        <end position="66"/>
    </location>
</feature>
<organism evidence="3 4">
    <name type="scientific">Nocardioides aromaticivorans</name>
    <dbReference type="NCBI Taxonomy" id="200618"/>
    <lineage>
        <taxon>Bacteria</taxon>
        <taxon>Bacillati</taxon>
        <taxon>Actinomycetota</taxon>
        <taxon>Actinomycetes</taxon>
        <taxon>Propionibacteriales</taxon>
        <taxon>Nocardioidaceae</taxon>
        <taxon>Nocardioides</taxon>
    </lineage>
</organism>
<gene>
    <name evidence="3" type="ORF">BJ993_001784</name>
</gene>
<accession>A0A7Y9ZFX1</accession>
<feature type="transmembrane region" description="Helical" evidence="2">
    <location>
        <begin position="6"/>
        <end position="26"/>
    </location>
</feature>
<protein>
    <submittedName>
        <fullName evidence="3">Uncharacterized protein</fullName>
    </submittedName>
</protein>
<keyword evidence="2" id="KW-1133">Transmembrane helix</keyword>
<name>A0A7Y9ZFX1_9ACTN</name>
<dbReference type="Proteomes" id="UP000562045">
    <property type="component" value="Unassembled WGS sequence"/>
</dbReference>
<dbReference type="EMBL" id="JACBZM010000001">
    <property type="protein sequence ID" value="NYI44704.1"/>
    <property type="molecule type" value="Genomic_DNA"/>
</dbReference>
<reference evidence="3 4" key="1">
    <citation type="submission" date="2020-07" db="EMBL/GenBank/DDBJ databases">
        <title>Sequencing the genomes of 1000 actinobacteria strains.</title>
        <authorList>
            <person name="Klenk H.-P."/>
        </authorList>
    </citation>
    <scope>NUCLEOTIDE SEQUENCE [LARGE SCALE GENOMIC DNA]</scope>
    <source>
        <strain evidence="3 4">DSM 15131</strain>
    </source>
</reference>
<comment type="caution">
    <text evidence="3">The sequence shown here is derived from an EMBL/GenBank/DDBJ whole genome shotgun (WGS) entry which is preliminary data.</text>
</comment>
<sequence length="66" mass="6866">MQLVPIFTFMLIPVWIPLVAAAFGMVSDAIKAPAKAVTHHGAARPAPRHAGVSPVGPRVLAEGTAR</sequence>
<evidence type="ECO:0000313" key="3">
    <source>
        <dbReference type="EMBL" id="NYI44704.1"/>
    </source>
</evidence>
<keyword evidence="2" id="KW-0472">Membrane</keyword>
<dbReference type="RefSeq" id="WP_179648486.1">
    <property type="nucleotide sequence ID" value="NZ_JACBZM010000001.1"/>
</dbReference>
<proteinExistence type="predicted"/>
<evidence type="ECO:0000256" key="1">
    <source>
        <dbReference type="SAM" id="MobiDB-lite"/>
    </source>
</evidence>
<evidence type="ECO:0000313" key="4">
    <source>
        <dbReference type="Proteomes" id="UP000562045"/>
    </source>
</evidence>
<keyword evidence="2" id="KW-0812">Transmembrane</keyword>
<dbReference type="AlphaFoldDB" id="A0A7Y9ZFX1"/>
<evidence type="ECO:0000256" key="2">
    <source>
        <dbReference type="SAM" id="Phobius"/>
    </source>
</evidence>